<keyword evidence="2" id="KW-0342">GTP-binding</keyword>
<keyword evidence="1" id="KW-0547">Nucleotide-binding</keyword>
<dbReference type="GeneID" id="130707971"/>
<evidence type="ECO:0000256" key="2">
    <source>
        <dbReference type="ARBA" id="ARBA00023134"/>
    </source>
</evidence>
<reference evidence="4" key="1">
    <citation type="submission" date="2025-05" db="UniProtKB">
        <authorList>
            <consortium name="RefSeq"/>
        </authorList>
    </citation>
    <scope>NUCLEOTIDE SEQUENCE [LARGE SCALE GENOMIC DNA]</scope>
</reference>
<keyword evidence="4" id="KW-1185">Reference proteome</keyword>
<protein>
    <submittedName>
        <fullName evidence="5">Ras-related protein Rab-39B-like</fullName>
    </submittedName>
</protein>
<feature type="region of interest" description="Disordered" evidence="3">
    <location>
        <begin position="195"/>
        <end position="218"/>
    </location>
</feature>
<name>A0ABM3TFE2_BALAC</name>
<dbReference type="Proteomes" id="UP001652580">
    <property type="component" value="Chromosome 1"/>
</dbReference>
<dbReference type="PRINTS" id="PR00449">
    <property type="entry name" value="RASTRNSFRMNG"/>
</dbReference>
<gene>
    <name evidence="5" type="primary">LOC130707971</name>
</gene>
<dbReference type="RefSeq" id="XP_057400800.1">
    <property type="nucleotide sequence ID" value="XM_057544817.1"/>
</dbReference>
<evidence type="ECO:0000313" key="5">
    <source>
        <dbReference type="RefSeq" id="XP_057400800.1"/>
    </source>
</evidence>
<accession>A0ABM3TFE2</accession>
<dbReference type="SUPFAM" id="SSF52540">
    <property type="entry name" value="P-loop containing nucleoside triphosphate hydrolases"/>
    <property type="match status" value="1"/>
</dbReference>
<evidence type="ECO:0000256" key="1">
    <source>
        <dbReference type="ARBA" id="ARBA00022741"/>
    </source>
</evidence>
<dbReference type="PROSITE" id="PS51419">
    <property type="entry name" value="RAB"/>
    <property type="match status" value="1"/>
</dbReference>
<reference evidence="5" key="2">
    <citation type="submission" date="2025-08" db="UniProtKB">
        <authorList>
            <consortium name="RefSeq"/>
        </authorList>
    </citation>
    <scope>IDENTIFICATION</scope>
</reference>
<proteinExistence type="predicted"/>
<feature type="region of interest" description="Disordered" evidence="3">
    <location>
        <begin position="52"/>
        <end position="88"/>
    </location>
</feature>
<dbReference type="Gene3D" id="3.40.50.300">
    <property type="entry name" value="P-loop containing nucleotide triphosphate hydrolases"/>
    <property type="match status" value="1"/>
</dbReference>
<evidence type="ECO:0000256" key="3">
    <source>
        <dbReference type="SAM" id="MobiDB-lite"/>
    </source>
</evidence>
<dbReference type="InterPro" id="IPR050227">
    <property type="entry name" value="Rab"/>
</dbReference>
<organism evidence="4 5">
    <name type="scientific">Balaenoptera acutorostrata</name>
    <name type="common">Common minke whale</name>
    <name type="synonym">Balaena rostrata</name>
    <dbReference type="NCBI Taxonomy" id="9767"/>
    <lineage>
        <taxon>Eukaryota</taxon>
        <taxon>Metazoa</taxon>
        <taxon>Chordata</taxon>
        <taxon>Craniata</taxon>
        <taxon>Vertebrata</taxon>
        <taxon>Euteleostomi</taxon>
        <taxon>Mammalia</taxon>
        <taxon>Eutheria</taxon>
        <taxon>Laurasiatheria</taxon>
        <taxon>Artiodactyla</taxon>
        <taxon>Whippomorpha</taxon>
        <taxon>Cetacea</taxon>
        <taxon>Mysticeti</taxon>
        <taxon>Balaenopteridae</taxon>
        <taxon>Balaenoptera</taxon>
    </lineage>
</organism>
<dbReference type="SMART" id="SM00175">
    <property type="entry name" value="RAB"/>
    <property type="match status" value="1"/>
</dbReference>
<dbReference type="SMART" id="SM00173">
    <property type="entry name" value="RAS"/>
    <property type="match status" value="1"/>
</dbReference>
<dbReference type="InterPro" id="IPR027417">
    <property type="entry name" value="P-loop_NTPase"/>
</dbReference>
<dbReference type="InterPro" id="IPR001806">
    <property type="entry name" value="Small_GTPase"/>
</dbReference>
<dbReference type="PANTHER" id="PTHR47977">
    <property type="entry name" value="RAS-RELATED PROTEIN RAB"/>
    <property type="match status" value="1"/>
</dbReference>
<evidence type="ECO:0000313" key="4">
    <source>
        <dbReference type="Proteomes" id="UP001652580"/>
    </source>
</evidence>
<sequence>MDPLWQYQFHILLLGDPNVDKPSLLRNYVEGIFVEGVAQAVAVDFSVPFMEAEPGGPAGQERSPPTPHGESPPIRKRSGLGGHDKDELWTKSTGTWQEAFCGLVITNRTSFESVPQRHREVLEKAKPSNILFLVVGHKSDLVDEGEVMPGGGEKLAASWGAHYVEASAESNGDIRFQAAHSRDLRAVKRGIVEPNPGWEGVKSRVPPQTKPQEAETQSTARWMYPCWWPLGGTATLPEAHGTLTIHKGSARNRTG</sequence>
<dbReference type="Pfam" id="PF00071">
    <property type="entry name" value="Ras"/>
    <property type="match status" value="1"/>
</dbReference>